<feature type="compositionally biased region" description="Pro residues" evidence="1">
    <location>
        <begin position="17"/>
        <end position="31"/>
    </location>
</feature>
<evidence type="ECO:0000313" key="2">
    <source>
        <dbReference type="EMBL" id="MPC36566.1"/>
    </source>
</evidence>
<comment type="caution">
    <text evidence="2">The sequence shown here is derived from an EMBL/GenBank/DDBJ whole genome shotgun (WGS) entry which is preliminary data.</text>
</comment>
<accession>A0A5B7ETT6</accession>
<proteinExistence type="predicted"/>
<dbReference type="Proteomes" id="UP000324222">
    <property type="component" value="Unassembled WGS sequence"/>
</dbReference>
<dbReference type="EMBL" id="VSRR010003548">
    <property type="protein sequence ID" value="MPC36566.1"/>
    <property type="molecule type" value="Genomic_DNA"/>
</dbReference>
<dbReference type="AlphaFoldDB" id="A0A5B7ETT6"/>
<evidence type="ECO:0000256" key="1">
    <source>
        <dbReference type="SAM" id="MobiDB-lite"/>
    </source>
</evidence>
<gene>
    <name evidence="2" type="ORF">E2C01_030029</name>
</gene>
<sequence length="70" mass="7187">MVHQCSCVTAIGAPDNPATPPLSPRPLPPSTPASGVEGHLFGWRRGLAGVKAPGWGDRLAPSGFGQTKLD</sequence>
<organism evidence="2 3">
    <name type="scientific">Portunus trituberculatus</name>
    <name type="common">Swimming crab</name>
    <name type="synonym">Neptunus trituberculatus</name>
    <dbReference type="NCBI Taxonomy" id="210409"/>
    <lineage>
        <taxon>Eukaryota</taxon>
        <taxon>Metazoa</taxon>
        <taxon>Ecdysozoa</taxon>
        <taxon>Arthropoda</taxon>
        <taxon>Crustacea</taxon>
        <taxon>Multicrustacea</taxon>
        <taxon>Malacostraca</taxon>
        <taxon>Eumalacostraca</taxon>
        <taxon>Eucarida</taxon>
        <taxon>Decapoda</taxon>
        <taxon>Pleocyemata</taxon>
        <taxon>Brachyura</taxon>
        <taxon>Eubrachyura</taxon>
        <taxon>Portunoidea</taxon>
        <taxon>Portunidae</taxon>
        <taxon>Portuninae</taxon>
        <taxon>Portunus</taxon>
    </lineage>
</organism>
<keyword evidence="3" id="KW-1185">Reference proteome</keyword>
<name>A0A5B7ETT6_PORTR</name>
<feature type="region of interest" description="Disordered" evidence="1">
    <location>
        <begin position="11"/>
        <end position="38"/>
    </location>
</feature>
<reference evidence="2 3" key="1">
    <citation type="submission" date="2019-05" db="EMBL/GenBank/DDBJ databases">
        <title>Another draft genome of Portunus trituberculatus and its Hox gene families provides insights of decapod evolution.</title>
        <authorList>
            <person name="Jeong J.-H."/>
            <person name="Song I."/>
            <person name="Kim S."/>
            <person name="Choi T."/>
            <person name="Kim D."/>
            <person name="Ryu S."/>
            <person name="Kim W."/>
        </authorList>
    </citation>
    <scope>NUCLEOTIDE SEQUENCE [LARGE SCALE GENOMIC DNA]</scope>
    <source>
        <tissue evidence="2">Muscle</tissue>
    </source>
</reference>
<evidence type="ECO:0000313" key="3">
    <source>
        <dbReference type="Proteomes" id="UP000324222"/>
    </source>
</evidence>
<protein>
    <submittedName>
        <fullName evidence="2">Uncharacterized protein</fullName>
    </submittedName>
</protein>